<feature type="active site" evidence="15">
    <location>
        <position position="343"/>
    </location>
</feature>
<dbReference type="GO" id="GO:0005524">
    <property type="term" value="F:ATP binding"/>
    <property type="evidence" value="ECO:0007669"/>
    <property type="project" value="UniProtKB-UniRule"/>
</dbReference>
<comment type="similarity">
    <text evidence="16">Belongs to the AAA ATPase family.</text>
</comment>
<dbReference type="InterPro" id="IPR027417">
    <property type="entry name" value="P-loop_NTPase"/>
</dbReference>
<comment type="similarity">
    <text evidence="14 15">In the central section; belongs to the AAA ATPase family.</text>
</comment>
<reference evidence="18" key="1">
    <citation type="submission" date="2022-07" db="EMBL/GenBank/DDBJ databases">
        <title>Enhanced cultured diversity of the mouse gut microbiota enables custom-made synthetic communities.</title>
        <authorList>
            <person name="Afrizal A."/>
        </authorList>
    </citation>
    <scope>NUCLEOTIDE SEQUENCE</scope>
    <source>
        <strain evidence="18">DSM 28593</strain>
    </source>
</reference>
<comment type="subcellular location">
    <subcellularLocation>
        <location evidence="15">Cell membrane</location>
        <topology evidence="15">Multi-pass membrane protein</topology>
        <orientation evidence="15">Cytoplasmic side</orientation>
    </subcellularLocation>
    <subcellularLocation>
        <location evidence="1">Membrane</location>
    </subcellularLocation>
</comment>
<dbReference type="EC" id="3.4.24.-" evidence="15"/>
<dbReference type="RefSeq" id="WP_257529174.1">
    <property type="nucleotide sequence ID" value="NZ_JANKAS010000001.1"/>
</dbReference>
<dbReference type="SMART" id="SM00382">
    <property type="entry name" value="AAA"/>
    <property type="match status" value="1"/>
</dbReference>
<evidence type="ECO:0000256" key="12">
    <source>
        <dbReference type="ARBA" id="ARBA00023049"/>
    </source>
</evidence>
<evidence type="ECO:0000256" key="2">
    <source>
        <dbReference type="ARBA" id="ARBA00010044"/>
    </source>
</evidence>
<feature type="domain" description="AAA+ ATPase" evidence="17">
    <location>
        <begin position="115"/>
        <end position="251"/>
    </location>
</feature>
<dbReference type="Gene3D" id="1.10.8.60">
    <property type="match status" value="1"/>
</dbReference>
<dbReference type="AlphaFoldDB" id="A0AAE3HFQ7"/>
<dbReference type="Gene3D" id="1.20.58.760">
    <property type="entry name" value="Peptidase M41"/>
    <property type="match status" value="1"/>
</dbReference>
<feature type="binding site" evidence="15">
    <location>
        <begin position="123"/>
        <end position="130"/>
    </location>
    <ligand>
        <name>ATP</name>
        <dbReference type="ChEBI" id="CHEBI:30616"/>
    </ligand>
</feature>
<keyword evidence="8 15" id="KW-0378">Hydrolase</keyword>
<dbReference type="SUPFAM" id="SSF140990">
    <property type="entry name" value="FtsH protease domain-like"/>
    <property type="match status" value="1"/>
</dbReference>
<dbReference type="InterPro" id="IPR000642">
    <property type="entry name" value="Peptidase_M41"/>
</dbReference>
<comment type="cofactor">
    <cofactor evidence="15">
        <name>Zn(2+)</name>
        <dbReference type="ChEBI" id="CHEBI:29105"/>
    </cofactor>
    <text evidence="15">Binds 1 zinc ion per subunit.</text>
</comment>
<keyword evidence="3 15" id="KW-1003">Cell membrane</keyword>
<dbReference type="Gene3D" id="3.40.50.300">
    <property type="entry name" value="P-loop containing nucleotide triphosphate hydrolases"/>
    <property type="match status" value="1"/>
</dbReference>
<evidence type="ECO:0000256" key="1">
    <source>
        <dbReference type="ARBA" id="ARBA00004370"/>
    </source>
</evidence>
<dbReference type="GO" id="GO:0008270">
    <property type="term" value="F:zinc ion binding"/>
    <property type="evidence" value="ECO:0007669"/>
    <property type="project" value="UniProtKB-UniRule"/>
</dbReference>
<keyword evidence="12 15" id="KW-0482">Metalloprotease</keyword>
<evidence type="ECO:0000256" key="15">
    <source>
        <dbReference type="HAMAP-Rule" id="MF_01458"/>
    </source>
</evidence>
<dbReference type="HAMAP" id="MF_01458">
    <property type="entry name" value="FtsH"/>
    <property type="match status" value="1"/>
</dbReference>
<dbReference type="InterPro" id="IPR041569">
    <property type="entry name" value="AAA_lid_3"/>
</dbReference>
<keyword evidence="13 15" id="KW-0472">Membrane</keyword>
<evidence type="ECO:0000256" key="5">
    <source>
        <dbReference type="ARBA" id="ARBA00022692"/>
    </source>
</evidence>
<dbReference type="PANTHER" id="PTHR23076:SF97">
    <property type="entry name" value="ATP-DEPENDENT ZINC METALLOPROTEASE YME1L1"/>
    <property type="match status" value="1"/>
</dbReference>
<dbReference type="GO" id="GO:0016887">
    <property type="term" value="F:ATP hydrolysis activity"/>
    <property type="evidence" value="ECO:0007669"/>
    <property type="project" value="UniProtKB-UniRule"/>
</dbReference>
<dbReference type="GO" id="GO:0005886">
    <property type="term" value="C:plasma membrane"/>
    <property type="evidence" value="ECO:0007669"/>
    <property type="project" value="UniProtKB-SubCell"/>
</dbReference>
<dbReference type="InterPro" id="IPR037219">
    <property type="entry name" value="Peptidase_M41-like"/>
</dbReference>
<dbReference type="FunFam" id="1.10.8.60:FF:000001">
    <property type="entry name" value="ATP-dependent zinc metalloprotease FtsH"/>
    <property type="match status" value="1"/>
</dbReference>
<keyword evidence="7 15" id="KW-0547">Nucleotide-binding</keyword>
<evidence type="ECO:0000259" key="17">
    <source>
        <dbReference type="SMART" id="SM00382"/>
    </source>
</evidence>
<dbReference type="EMBL" id="JANKAS010000001">
    <property type="protein sequence ID" value="MCR1897758.1"/>
    <property type="molecule type" value="Genomic_DNA"/>
</dbReference>
<comment type="subunit">
    <text evidence="15">Homohexamer.</text>
</comment>
<dbReference type="Proteomes" id="UP001205748">
    <property type="component" value="Unassembled WGS sequence"/>
</dbReference>
<keyword evidence="19" id="KW-1185">Reference proteome</keyword>
<evidence type="ECO:0000256" key="14">
    <source>
        <dbReference type="ARBA" id="ARBA00061570"/>
    </source>
</evidence>
<comment type="caution">
    <text evidence="18">The sequence shown here is derived from an EMBL/GenBank/DDBJ whole genome shotgun (WGS) entry which is preliminary data.</text>
</comment>
<dbReference type="NCBIfam" id="TIGR01241">
    <property type="entry name" value="FtsH_fam"/>
    <property type="match status" value="1"/>
</dbReference>
<accession>A0AAE3HFQ7</accession>
<dbReference type="PANTHER" id="PTHR23076">
    <property type="entry name" value="METALLOPROTEASE M41 FTSH"/>
    <property type="match status" value="1"/>
</dbReference>
<keyword evidence="11 15" id="KW-1133">Transmembrane helix</keyword>
<sequence length="505" mass="56292">MIKKRILFTLFVLSLILSIASILNLGKVYSRSSIFSKFLFASTTIGFYTFIRKMDKQPELMPATSLRQEEKKEGNNQQKVYFDDVAGLDEVKDDLKEIADFIKNPEKYDKMGAKIPKGIMFHGPPGTGKTLIASAISGETEAGFIYASGSEFVEKYVGVGASRIRSLFEKAKKQAPCVIFIDEMDAIGVSRSSDNNSERDQTLNQLLVELDGFNRYDNVIVIGATNRLELLDEALLRPGRFDRHIYIGNPNVKSREEILKVHLRNKPLDKKVNIKDIARKTHGMSGAHLANIVNEAAIFAVRENLATIGPEQFNLAIERVVAGLKNKNAVISEKERKIVAYHESGHALVGRVLNNDLIEKISIVPHGQALGFVLNASSEDKFLITKKELCEKIQTLLAGRAAEEIIFNEISTGAQNDLTKATEIAHQMVCEYGMSSLGNRTFSNNNLSGYGNFINKEVNSIIESCYQESKKIILKNIDFLHSISSRLLLEETITGKELEKILKVS</sequence>
<feature type="binding site" evidence="15">
    <location>
        <position position="417"/>
    </location>
    <ligand>
        <name>Zn(2+)</name>
        <dbReference type="ChEBI" id="CHEBI:29105"/>
        <note>catalytic</note>
    </ligand>
</feature>
<keyword evidence="4 15" id="KW-0645">Protease</keyword>
<keyword evidence="5 15" id="KW-0812">Transmembrane</keyword>
<evidence type="ECO:0000256" key="6">
    <source>
        <dbReference type="ARBA" id="ARBA00022723"/>
    </source>
</evidence>
<protein>
    <recommendedName>
        <fullName evidence="15">ATP-dependent zinc metalloprotease FtsH</fullName>
        <ecNumber evidence="15">3.4.24.-</ecNumber>
    </recommendedName>
</protein>
<evidence type="ECO:0000256" key="10">
    <source>
        <dbReference type="ARBA" id="ARBA00022840"/>
    </source>
</evidence>
<evidence type="ECO:0000256" key="9">
    <source>
        <dbReference type="ARBA" id="ARBA00022833"/>
    </source>
</evidence>
<evidence type="ECO:0000313" key="19">
    <source>
        <dbReference type="Proteomes" id="UP001205748"/>
    </source>
</evidence>
<proteinExistence type="inferred from homology"/>
<evidence type="ECO:0000256" key="4">
    <source>
        <dbReference type="ARBA" id="ARBA00022670"/>
    </source>
</evidence>
<evidence type="ECO:0000256" key="13">
    <source>
        <dbReference type="ARBA" id="ARBA00023136"/>
    </source>
</evidence>
<dbReference type="SUPFAM" id="SSF52540">
    <property type="entry name" value="P-loop containing nucleoside triphosphate hydrolases"/>
    <property type="match status" value="1"/>
</dbReference>
<dbReference type="PROSITE" id="PS00674">
    <property type="entry name" value="AAA"/>
    <property type="match status" value="1"/>
</dbReference>
<dbReference type="FunFam" id="1.20.58.760:FF:000001">
    <property type="entry name" value="ATP-dependent zinc metalloprotease FtsH"/>
    <property type="match status" value="1"/>
</dbReference>
<keyword evidence="6 15" id="KW-0479">Metal-binding</keyword>
<comment type="similarity">
    <text evidence="2 15">In the C-terminal section; belongs to the peptidase M41 family.</text>
</comment>
<dbReference type="FunFam" id="3.40.50.300:FF:000001">
    <property type="entry name" value="ATP-dependent zinc metalloprotease FtsH"/>
    <property type="match status" value="1"/>
</dbReference>
<dbReference type="CDD" id="cd19501">
    <property type="entry name" value="RecA-like_FtsH"/>
    <property type="match status" value="1"/>
</dbReference>
<dbReference type="InterPro" id="IPR003593">
    <property type="entry name" value="AAA+_ATPase"/>
</dbReference>
<dbReference type="InterPro" id="IPR003959">
    <property type="entry name" value="ATPase_AAA_core"/>
</dbReference>
<keyword evidence="10 15" id="KW-0067">ATP-binding</keyword>
<evidence type="ECO:0000256" key="11">
    <source>
        <dbReference type="ARBA" id="ARBA00022989"/>
    </source>
</evidence>
<organism evidence="18 19">
    <name type="scientific">Irregularibacter muris</name>
    <dbReference type="NCBI Taxonomy" id="1796619"/>
    <lineage>
        <taxon>Bacteria</taxon>
        <taxon>Bacillati</taxon>
        <taxon>Bacillota</taxon>
        <taxon>Clostridia</taxon>
        <taxon>Eubacteriales</taxon>
        <taxon>Eubacteriaceae</taxon>
        <taxon>Irregularibacter</taxon>
    </lineage>
</organism>
<feature type="binding site" evidence="15">
    <location>
        <position position="342"/>
    </location>
    <ligand>
        <name>Zn(2+)</name>
        <dbReference type="ChEBI" id="CHEBI:29105"/>
        <note>catalytic</note>
    </ligand>
</feature>
<dbReference type="GO" id="GO:0004222">
    <property type="term" value="F:metalloendopeptidase activity"/>
    <property type="evidence" value="ECO:0007669"/>
    <property type="project" value="InterPro"/>
</dbReference>
<comment type="function">
    <text evidence="15">Acts as a processive, ATP-dependent zinc metallopeptidase for both cytoplasmic and membrane proteins. Plays a role in the quality control of integral membrane proteins.</text>
</comment>
<dbReference type="Pfam" id="PF17862">
    <property type="entry name" value="AAA_lid_3"/>
    <property type="match status" value="1"/>
</dbReference>
<evidence type="ECO:0000256" key="3">
    <source>
        <dbReference type="ARBA" id="ARBA00022475"/>
    </source>
</evidence>
<dbReference type="InterPro" id="IPR005936">
    <property type="entry name" value="FtsH"/>
</dbReference>
<feature type="binding site" evidence="15">
    <location>
        <position position="346"/>
    </location>
    <ligand>
        <name>Zn(2+)</name>
        <dbReference type="ChEBI" id="CHEBI:29105"/>
        <note>catalytic</note>
    </ligand>
</feature>
<evidence type="ECO:0000256" key="16">
    <source>
        <dbReference type="RuleBase" id="RU003651"/>
    </source>
</evidence>
<dbReference type="GO" id="GO:0006508">
    <property type="term" value="P:proteolysis"/>
    <property type="evidence" value="ECO:0007669"/>
    <property type="project" value="UniProtKB-KW"/>
</dbReference>
<keyword evidence="9 15" id="KW-0862">Zinc</keyword>
<dbReference type="Pfam" id="PF00004">
    <property type="entry name" value="AAA"/>
    <property type="match status" value="1"/>
</dbReference>
<evidence type="ECO:0000256" key="7">
    <source>
        <dbReference type="ARBA" id="ARBA00022741"/>
    </source>
</evidence>
<name>A0AAE3HFQ7_9FIRM</name>
<dbReference type="InterPro" id="IPR003960">
    <property type="entry name" value="ATPase_AAA_CS"/>
</dbReference>
<evidence type="ECO:0000313" key="18">
    <source>
        <dbReference type="EMBL" id="MCR1897758.1"/>
    </source>
</evidence>
<dbReference type="GO" id="GO:0030163">
    <property type="term" value="P:protein catabolic process"/>
    <property type="evidence" value="ECO:0007669"/>
    <property type="project" value="UniProtKB-UniRule"/>
</dbReference>
<dbReference type="GO" id="GO:0004176">
    <property type="term" value="F:ATP-dependent peptidase activity"/>
    <property type="evidence" value="ECO:0007669"/>
    <property type="project" value="InterPro"/>
</dbReference>
<dbReference type="Pfam" id="PF01434">
    <property type="entry name" value="Peptidase_M41"/>
    <property type="match status" value="1"/>
</dbReference>
<gene>
    <name evidence="15 18" type="primary">ftsH</name>
    <name evidence="18" type="ORF">NSA47_01990</name>
</gene>
<evidence type="ECO:0000256" key="8">
    <source>
        <dbReference type="ARBA" id="ARBA00022801"/>
    </source>
</evidence>